<dbReference type="Proteomes" id="UP000800035">
    <property type="component" value="Unassembled WGS sequence"/>
</dbReference>
<reference evidence="1" key="1">
    <citation type="journal article" date="2020" name="Stud. Mycol.">
        <title>101 Dothideomycetes genomes: a test case for predicting lifestyles and emergence of pathogens.</title>
        <authorList>
            <person name="Haridas S."/>
            <person name="Albert R."/>
            <person name="Binder M."/>
            <person name="Bloem J."/>
            <person name="Labutti K."/>
            <person name="Salamov A."/>
            <person name="Andreopoulos B."/>
            <person name="Baker S."/>
            <person name="Barry K."/>
            <person name="Bills G."/>
            <person name="Bluhm B."/>
            <person name="Cannon C."/>
            <person name="Castanera R."/>
            <person name="Culley D."/>
            <person name="Daum C."/>
            <person name="Ezra D."/>
            <person name="Gonzalez J."/>
            <person name="Henrissat B."/>
            <person name="Kuo A."/>
            <person name="Liang C."/>
            <person name="Lipzen A."/>
            <person name="Lutzoni F."/>
            <person name="Magnuson J."/>
            <person name="Mondo S."/>
            <person name="Nolan M."/>
            <person name="Ohm R."/>
            <person name="Pangilinan J."/>
            <person name="Park H.-J."/>
            <person name="Ramirez L."/>
            <person name="Alfaro M."/>
            <person name="Sun H."/>
            <person name="Tritt A."/>
            <person name="Yoshinaga Y."/>
            <person name="Zwiers L.-H."/>
            <person name="Turgeon B."/>
            <person name="Goodwin S."/>
            <person name="Spatafora J."/>
            <person name="Crous P."/>
            <person name="Grigoriev I."/>
        </authorList>
    </citation>
    <scope>NUCLEOTIDE SEQUENCE</scope>
    <source>
        <strain evidence="1">CBS 675.92</strain>
    </source>
</reference>
<name>A0A6A5T9Z6_9PLEO</name>
<evidence type="ECO:0000313" key="2">
    <source>
        <dbReference type="Proteomes" id="UP000800035"/>
    </source>
</evidence>
<evidence type="ECO:0000313" key="1">
    <source>
        <dbReference type="EMBL" id="KAF1948542.1"/>
    </source>
</evidence>
<accession>A0A6A5T9Z6</accession>
<dbReference type="AlphaFoldDB" id="A0A6A5T9Z6"/>
<proteinExistence type="predicted"/>
<dbReference type="EMBL" id="ML977055">
    <property type="protein sequence ID" value="KAF1948542.1"/>
    <property type="molecule type" value="Genomic_DNA"/>
</dbReference>
<organism evidence="1 2">
    <name type="scientific">Byssothecium circinans</name>
    <dbReference type="NCBI Taxonomy" id="147558"/>
    <lineage>
        <taxon>Eukaryota</taxon>
        <taxon>Fungi</taxon>
        <taxon>Dikarya</taxon>
        <taxon>Ascomycota</taxon>
        <taxon>Pezizomycotina</taxon>
        <taxon>Dothideomycetes</taxon>
        <taxon>Pleosporomycetidae</taxon>
        <taxon>Pleosporales</taxon>
        <taxon>Massarineae</taxon>
        <taxon>Massarinaceae</taxon>
        <taxon>Byssothecium</taxon>
    </lineage>
</organism>
<protein>
    <submittedName>
        <fullName evidence="1">Uncharacterized protein</fullName>
    </submittedName>
</protein>
<keyword evidence="2" id="KW-1185">Reference proteome</keyword>
<sequence>MDGFGAYWPVWVEFAVKAHLNSQSNVFTVIATFSLDTDICPQEIPQCTFGPFHSIISKTSTHSVTLSSPIELVLSLFRAYNTIPHNDSSLNDGSPMDLRTILPRLGNHPYPQLEFSKREVLPRPRRTNVVAAFLMRNSTIAMRRDQDAGHAFPMDENAYMTPGHQSRE</sequence>
<gene>
    <name evidence="1" type="ORF">CC80DRAFT_556247</name>
</gene>